<protein>
    <recommendedName>
        <fullName evidence="7">Nitroreductase domain-containing protein</fullName>
    </recommendedName>
</protein>
<dbReference type="Gene3D" id="3.40.109.10">
    <property type="entry name" value="NADH Oxidase"/>
    <property type="match status" value="1"/>
</dbReference>
<dbReference type="EMBL" id="CP119941">
    <property type="protein sequence ID" value="WFD04307.1"/>
    <property type="molecule type" value="Genomic_DNA"/>
</dbReference>
<dbReference type="CDD" id="cd02140">
    <property type="entry name" value="Frm2-like"/>
    <property type="match status" value="1"/>
</dbReference>
<evidence type="ECO:0000256" key="5">
    <source>
        <dbReference type="ARBA" id="ARBA00023002"/>
    </source>
</evidence>
<evidence type="ECO:0000256" key="6">
    <source>
        <dbReference type="ARBA" id="ARBA00023242"/>
    </source>
</evidence>
<evidence type="ECO:0000256" key="1">
    <source>
        <dbReference type="ARBA" id="ARBA00004123"/>
    </source>
</evidence>
<dbReference type="GO" id="GO:0005634">
    <property type="term" value="C:nucleus"/>
    <property type="evidence" value="ECO:0007669"/>
    <property type="project" value="UniProtKB-SubCell"/>
</dbReference>
<keyword evidence="9" id="KW-1185">Reference proteome</keyword>
<dbReference type="GO" id="GO:0016491">
    <property type="term" value="F:oxidoreductase activity"/>
    <property type="evidence" value="ECO:0007669"/>
    <property type="project" value="UniProtKB-KW"/>
</dbReference>
<evidence type="ECO:0000256" key="3">
    <source>
        <dbReference type="ARBA" id="ARBA00007118"/>
    </source>
</evidence>
<evidence type="ECO:0000259" key="7">
    <source>
        <dbReference type="Pfam" id="PF00881"/>
    </source>
</evidence>
<proteinExistence type="inferred from homology"/>
<feature type="domain" description="Nitroreductase" evidence="7">
    <location>
        <begin position="14"/>
        <end position="184"/>
    </location>
</feature>
<keyword evidence="6" id="KW-0539">Nucleus</keyword>
<comment type="subcellular location">
    <subcellularLocation>
        <location evidence="2">Cytoplasm</location>
    </subcellularLocation>
    <subcellularLocation>
        <location evidence="1">Nucleus</location>
    </subcellularLocation>
</comment>
<dbReference type="Proteomes" id="UP001214603">
    <property type="component" value="Chromosome 8"/>
</dbReference>
<evidence type="ECO:0000256" key="4">
    <source>
        <dbReference type="ARBA" id="ARBA00022490"/>
    </source>
</evidence>
<dbReference type="GO" id="GO:0034599">
    <property type="term" value="P:cellular response to oxidative stress"/>
    <property type="evidence" value="ECO:0007669"/>
    <property type="project" value="InterPro"/>
</dbReference>
<dbReference type="SUPFAM" id="SSF55469">
    <property type="entry name" value="FMN-dependent nitroreductase-like"/>
    <property type="match status" value="1"/>
</dbReference>
<dbReference type="InterPro" id="IPR000415">
    <property type="entry name" value="Nitroreductase-like"/>
</dbReference>
<evidence type="ECO:0000313" key="9">
    <source>
        <dbReference type="Proteomes" id="UP001214603"/>
    </source>
</evidence>
<accession>A0AAF0IT76</accession>
<comment type="similarity">
    <text evidence="3">Belongs to the nitroreductase family.</text>
</comment>
<keyword evidence="5" id="KW-0560">Oxidoreductase</keyword>
<reference evidence="8" key="1">
    <citation type="submission" date="2023-03" db="EMBL/GenBank/DDBJ databases">
        <title>Mating type loci evolution in Malassezia.</title>
        <authorList>
            <person name="Coelho M.A."/>
        </authorList>
    </citation>
    <scope>NUCLEOTIDE SEQUENCE</scope>
    <source>
        <strain evidence="8">CBS 7876</strain>
    </source>
</reference>
<evidence type="ECO:0000313" key="8">
    <source>
        <dbReference type="EMBL" id="WFD04307.1"/>
    </source>
</evidence>
<dbReference type="InterPro" id="IPR033877">
    <property type="entry name" value="Frm2/Hbn1"/>
</dbReference>
<dbReference type="PANTHER" id="PTHR43035">
    <property type="entry name" value="FATTY ACID REPRESSION MUTANT PROTEIN 2-RELATED"/>
    <property type="match status" value="1"/>
</dbReference>
<dbReference type="FunFam" id="3.40.109.10:FF:000001">
    <property type="entry name" value="Nitroreductase family"/>
    <property type="match status" value="1"/>
</dbReference>
<sequence>MATTQTAKEFIRAITQRRSVYALSNKPVQSPQRVNELVKVALREAPSSFNIQSSRAAILTGKEHLYNWKEIVPSALLKAAGQTALDKSRAKLDMFAAGTGTILFYEDLNVVKGIQEKFPLYADSFPIWSRHSSGMAQIYTWTLLEAEGFGANLQHYGNLTQEMLAEKYNIPKSWQLQAEMVFGHPEKPAGEKSYMPDHERVLAFGDDTQ</sequence>
<dbReference type="InterPro" id="IPR029479">
    <property type="entry name" value="Nitroreductase"/>
</dbReference>
<evidence type="ECO:0000256" key="2">
    <source>
        <dbReference type="ARBA" id="ARBA00004496"/>
    </source>
</evidence>
<organism evidence="8 9">
    <name type="scientific">Malassezia obtusa</name>
    <dbReference type="NCBI Taxonomy" id="76774"/>
    <lineage>
        <taxon>Eukaryota</taxon>
        <taxon>Fungi</taxon>
        <taxon>Dikarya</taxon>
        <taxon>Basidiomycota</taxon>
        <taxon>Ustilaginomycotina</taxon>
        <taxon>Malasseziomycetes</taxon>
        <taxon>Malasseziales</taxon>
        <taxon>Malasseziaceae</taxon>
        <taxon>Malassezia</taxon>
    </lineage>
</organism>
<keyword evidence="4" id="KW-0963">Cytoplasm</keyword>
<dbReference type="AlphaFoldDB" id="A0AAF0IT76"/>
<name>A0AAF0IT76_9BASI</name>
<gene>
    <name evidence="8" type="ORF">MOBT1_003014</name>
</gene>
<dbReference type="Pfam" id="PF00881">
    <property type="entry name" value="Nitroreductase"/>
    <property type="match status" value="1"/>
</dbReference>
<dbReference type="PANTHER" id="PTHR43035:SF1">
    <property type="entry name" value="FATTY ACID REPRESSION MUTANT PROTEIN 2-RELATED"/>
    <property type="match status" value="1"/>
</dbReference>
<dbReference type="GO" id="GO:0005737">
    <property type="term" value="C:cytoplasm"/>
    <property type="evidence" value="ECO:0007669"/>
    <property type="project" value="UniProtKB-SubCell"/>
</dbReference>